<dbReference type="AlphaFoldDB" id="A0AAE0Z4J3"/>
<keyword evidence="2" id="KW-1185">Reference proteome</keyword>
<reference evidence="1" key="1">
    <citation type="journal article" date="2023" name="G3 (Bethesda)">
        <title>A reference genome for the long-term kleptoplast-retaining sea slug Elysia crispata morphotype clarki.</title>
        <authorList>
            <person name="Eastman K.E."/>
            <person name="Pendleton A.L."/>
            <person name="Shaikh M.A."/>
            <person name="Suttiyut T."/>
            <person name="Ogas R."/>
            <person name="Tomko P."/>
            <person name="Gavelis G."/>
            <person name="Widhalm J.R."/>
            <person name="Wisecaver J.H."/>
        </authorList>
    </citation>
    <scope>NUCLEOTIDE SEQUENCE</scope>
    <source>
        <strain evidence="1">ECLA1</strain>
    </source>
</reference>
<gene>
    <name evidence="1" type="ORF">RRG08_020669</name>
</gene>
<evidence type="ECO:0000313" key="2">
    <source>
        <dbReference type="Proteomes" id="UP001283361"/>
    </source>
</evidence>
<dbReference type="EMBL" id="JAWDGP010004681">
    <property type="protein sequence ID" value="KAK3762590.1"/>
    <property type="molecule type" value="Genomic_DNA"/>
</dbReference>
<sequence length="135" mass="15010">MFDISKYHMRILTCEVTSAAGLDNCIPGLTLYHVTLINHSGRVSGGSCSGMDYRPWKAFLPRGRCRHDRIVPEVLVHQEILIHPVSCPNSRRKASCLPTGDLFPARTHREPRTLDARYPAVFGCPAGTTNAFDSM</sequence>
<comment type="caution">
    <text evidence="1">The sequence shown here is derived from an EMBL/GenBank/DDBJ whole genome shotgun (WGS) entry which is preliminary data.</text>
</comment>
<accession>A0AAE0Z4J3</accession>
<proteinExistence type="predicted"/>
<name>A0AAE0Z4J3_9GAST</name>
<protein>
    <submittedName>
        <fullName evidence="1">Uncharacterized protein</fullName>
    </submittedName>
</protein>
<dbReference type="Proteomes" id="UP001283361">
    <property type="component" value="Unassembled WGS sequence"/>
</dbReference>
<evidence type="ECO:0000313" key="1">
    <source>
        <dbReference type="EMBL" id="KAK3762590.1"/>
    </source>
</evidence>
<organism evidence="1 2">
    <name type="scientific">Elysia crispata</name>
    <name type="common">lettuce slug</name>
    <dbReference type="NCBI Taxonomy" id="231223"/>
    <lineage>
        <taxon>Eukaryota</taxon>
        <taxon>Metazoa</taxon>
        <taxon>Spiralia</taxon>
        <taxon>Lophotrochozoa</taxon>
        <taxon>Mollusca</taxon>
        <taxon>Gastropoda</taxon>
        <taxon>Heterobranchia</taxon>
        <taxon>Euthyneura</taxon>
        <taxon>Panpulmonata</taxon>
        <taxon>Sacoglossa</taxon>
        <taxon>Placobranchoidea</taxon>
        <taxon>Plakobranchidae</taxon>
        <taxon>Elysia</taxon>
    </lineage>
</organism>